<evidence type="ECO:0000313" key="3">
    <source>
        <dbReference type="Proteomes" id="UP001194468"/>
    </source>
</evidence>
<name>A0AAD4BU24_BOLED</name>
<accession>A0AAD4BU24</accession>
<comment type="caution">
    <text evidence="2">The sequence shown here is derived from an EMBL/GenBank/DDBJ whole genome shotgun (WGS) entry which is preliminary data.</text>
</comment>
<evidence type="ECO:0000313" key="2">
    <source>
        <dbReference type="EMBL" id="KAF8440216.1"/>
    </source>
</evidence>
<feature type="compositionally biased region" description="Polar residues" evidence="1">
    <location>
        <begin position="80"/>
        <end position="94"/>
    </location>
</feature>
<dbReference type="AlphaFoldDB" id="A0AAD4BU24"/>
<reference evidence="2" key="2">
    <citation type="journal article" date="2020" name="Nat. Commun.">
        <title>Large-scale genome sequencing of mycorrhizal fungi provides insights into the early evolution of symbiotic traits.</title>
        <authorList>
            <person name="Miyauchi S."/>
            <person name="Kiss E."/>
            <person name="Kuo A."/>
            <person name="Drula E."/>
            <person name="Kohler A."/>
            <person name="Sanchez-Garcia M."/>
            <person name="Morin E."/>
            <person name="Andreopoulos B."/>
            <person name="Barry K.W."/>
            <person name="Bonito G."/>
            <person name="Buee M."/>
            <person name="Carver A."/>
            <person name="Chen C."/>
            <person name="Cichocki N."/>
            <person name="Clum A."/>
            <person name="Culley D."/>
            <person name="Crous P.W."/>
            <person name="Fauchery L."/>
            <person name="Girlanda M."/>
            <person name="Hayes R.D."/>
            <person name="Keri Z."/>
            <person name="LaButti K."/>
            <person name="Lipzen A."/>
            <person name="Lombard V."/>
            <person name="Magnuson J."/>
            <person name="Maillard F."/>
            <person name="Murat C."/>
            <person name="Nolan M."/>
            <person name="Ohm R.A."/>
            <person name="Pangilinan J."/>
            <person name="Pereira M.F."/>
            <person name="Perotto S."/>
            <person name="Peter M."/>
            <person name="Pfister S."/>
            <person name="Riley R."/>
            <person name="Sitrit Y."/>
            <person name="Stielow J.B."/>
            <person name="Szollosi G."/>
            <person name="Zifcakova L."/>
            <person name="Stursova M."/>
            <person name="Spatafora J.W."/>
            <person name="Tedersoo L."/>
            <person name="Vaario L.M."/>
            <person name="Yamada A."/>
            <person name="Yan M."/>
            <person name="Wang P."/>
            <person name="Xu J."/>
            <person name="Bruns T."/>
            <person name="Baldrian P."/>
            <person name="Vilgalys R."/>
            <person name="Dunand C."/>
            <person name="Henrissat B."/>
            <person name="Grigoriev I.V."/>
            <person name="Hibbett D."/>
            <person name="Nagy L.G."/>
            <person name="Martin F.M."/>
        </authorList>
    </citation>
    <scope>NUCLEOTIDE SEQUENCE</scope>
    <source>
        <strain evidence="2">BED1</strain>
    </source>
</reference>
<feature type="region of interest" description="Disordered" evidence="1">
    <location>
        <begin position="76"/>
        <end position="115"/>
    </location>
</feature>
<organism evidence="2 3">
    <name type="scientific">Boletus edulis BED1</name>
    <dbReference type="NCBI Taxonomy" id="1328754"/>
    <lineage>
        <taxon>Eukaryota</taxon>
        <taxon>Fungi</taxon>
        <taxon>Dikarya</taxon>
        <taxon>Basidiomycota</taxon>
        <taxon>Agaricomycotina</taxon>
        <taxon>Agaricomycetes</taxon>
        <taxon>Agaricomycetidae</taxon>
        <taxon>Boletales</taxon>
        <taxon>Boletineae</taxon>
        <taxon>Boletaceae</taxon>
        <taxon>Boletoideae</taxon>
        <taxon>Boletus</taxon>
    </lineage>
</organism>
<feature type="compositionally biased region" description="Pro residues" evidence="1">
    <location>
        <begin position="99"/>
        <end position="108"/>
    </location>
</feature>
<keyword evidence="3" id="KW-1185">Reference proteome</keyword>
<dbReference type="Proteomes" id="UP001194468">
    <property type="component" value="Unassembled WGS sequence"/>
</dbReference>
<gene>
    <name evidence="2" type="ORF">L210DRAFT_3645380</name>
</gene>
<reference evidence="2" key="1">
    <citation type="submission" date="2019-10" db="EMBL/GenBank/DDBJ databases">
        <authorList>
            <consortium name="DOE Joint Genome Institute"/>
            <person name="Kuo A."/>
            <person name="Miyauchi S."/>
            <person name="Kiss E."/>
            <person name="Drula E."/>
            <person name="Kohler A."/>
            <person name="Sanchez-Garcia M."/>
            <person name="Andreopoulos B."/>
            <person name="Barry K.W."/>
            <person name="Bonito G."/>
            <person name="Buee M."/>
            <person name="Carver A."/>
            <person name="Chen C."/>
            <person name="Cichocki N."/>
            <person name="Clum A."/>
            <person name="Culley D."/>
            <person name="Crous P.W."/>
            <person name="Fauchery L."/>
            <person name="Girlanda M."/>
            <person name="Hayes R."/>
            <person name="Keri Z."/>
            <person name="LaButti K."/>
            <person name="Lipzen A."/>
            <person name="Lombard V."/>
            <person name="Magnuson J."/>
            <person name="Maillard F."/>
            <person name="Morin E."/>
            <person name="Murat C."/>
            <person name="Nolan M."/>
            <person name="Ohm R."/>
            <person name="Pangilinan J."/>
            <person name="Pereira M."/>
            <person name="Perotto S."/>
            <person name="Peter M."/>
            <person name="Riley R."/>
            <person name="Sitrit Y."/>
            <person name="Stielow B."/>
            <person name="Szollosi G."/>
            <person name="Zifcakova L."/>
            <person name="Stursova M."/>
            <person name="Spatafora J.W."/>
            <person name="Tedersoo L."/>
            <person name="Vaario L.-M."/>
            <person name="Yamada A."/>
            <person name="Yan M."/>
            <person name="Wang P."/>
            <person name="Xu J."/>
            <person name="Bruns T."/>
            <person name="Baldrian P."/>
            <person name="Vilgalys R."/>
            <person name="Henrissat B."/>
            <person name="Grigoriev I.V."/>
            <person name="Hibbett D."/>
            <person name="Nagy L.G."/>
            <person name="Martin F.M."/>
        </authorList>
    </citation>
    <scope>NUCLEOTIDE SEQUENCE</scope>
    <source>
        <strain evidence="2">BED1</strain>
    </source>
</reference>
<sequence length="145" mass="15638">MNISGSEGEDNSNSSRILELVILENSNCLPALELESIAVKETTDMSSINWQEVAMEGNDIVQHLRTLEINSDNLGKDTNHSLVCSTPPSLQFTDGSPLTPLPPTPSQPPQAAQLPTHVNPDALANKRVIAMQIILSIEDSLVQAL</sequence>
<evidence type="ECO:0000256" key="1">
    <source>
        <dbReference type="SAM" id="MobiDB-lite"/>
    </source>
</evidence>
<protein>
    <submittedName>
        <fullName evidence="2">Uncharacterized protein</fullName>
    </submittedName>
</protein>
<proteinExistence type="predicted"/>
<dbReference type="EMBL" id="WHUW01000012">
    <property type="protein sequence ID" value="KAF8440216.1"/>
    <property type="molecule type" value="Genomic_DNA"/>
</dbReference>